<dbReference type="EMBL" id="JAAOIW010000016">
    <property type="protein sequence ID" value="NHN34180.1"/>
    <property type="molecule type" value="Genomic_DNA"/>
</dbReference>
<name>A0ABX0JFL1_9BACL</name>
<proteinExistence type="predicted"/>
<dbReference type="Pfam" id="PF00903">
    <property type="entry name" value="Glyoxalase"/>
    <property type="match status" value="1"/>
</dbReference>
<protein>
    <submittedName>
        <fullName evidence="2">VOC family protein</fullName>
    </submittedName>
</protein>
<dbReference type="CDD" id="cd06587">
    <property type="entry name" value="VOC"/>
    <property type="match status" value="1"/>
</dbReference>
<accession>A0ABX0JFL1</accession>
<keyword evidence="3" id="KW-1185">Reference proteome</keyword>
<dbReference type="PROSITE" id="PS51819">
    <property type="entry name" value="VOC"/>
    <property type="match status" value="1"/>
</dbReference>
<evidence type="ECO:0000313" key="2">
    <source>
        <dbReference type="EMBL" id="NHN34180.1"/>
    </source>
</evidence>
<evidence type="ECO:0000259" key="1">
    <source>
        <dbReference type="PROSITE" id="PS51819"/>
    </source>
</evidence>
<dbReference type="Proteomes" id="UP001165962">
    <property type="component" value="Unassembled WGS sequence"/>
</dbReference>
<comment type="caution">
    <text evidence="2">The sequence shown here is derived from an EMBL/GenBank/DDBJ whole genome shotgun (WGS) entry which is preliminary data.</text>
</comment>
<feature type="domain" description="VOC" evidence="1">
    <location>
        <begin position="24"/>
        <end position="143"/>
    </location>
</feature>
<gene>
    <name evidence="2" type="ORF">G9U52_30635</name>
</gene>
<reference evidence="2" key="1">
    <citation type="submission" date="2020-03" db="EMBL/GenBank/DDBJ databases">
        <title>Draft sequencing of Paenibacilllus sp. S3N08.</title>
        <authorList>
            <person name="Kim D.-U."/>
        </authorList>
    </citation>
    <scope>NUCLEOTIDE SEQUENCE</scope>
    <source>
        <strain evidence="2">S3N08</strain>
    </source>
</reference>
<dbReference type="InterPro" id="IPR004360">
    <property type="entry name" value="Glyas_Fos-R_dOase_dom"/>
</dbReference>
<organism evidence="2 3">
    <name type="scientific">Paenibacillus agricola</name>
    <dbReference type="NCBI Taxonomy" id="2716264"/>
    <lineage>
        <taxon>Bacteria</taxon>
        <taxon>Bacillati</taxon>
        <taxon>Bacillota</taxon>
        <taxon>Bacilli</taxon>
        <taxon>Bacillales</taxon>
        <taxon>Paenibacillaceae</taxon>
        <taxon>Paenibacillus</taxon>
    </lineage>
</organism>
<dbReference type="Gene3D" id="3.10.180.10">
    <property type="entry name" value="2,3-Dihydroxybiphenyl 1,2-Dioxygenase, domain 1"/>
    <property type="match status" value="1"/>
</dbReference>
<dbReference type="SUPFAM" id="SSF54593">
    <property type="entry name" value="Glyoxalase/Bleomycin resistance protein/Dihydroxybiphenyl dioxygenase"/>
    <property type="match status" value="1"/>
</dbReference>
<dbReference type="InterPro" id="IPR029068">
    <property type="entry name" value="Glyas_Bleomycin-R_OHBP_Dase"/>
</dbReference>
<sequence length="149" mass="16644">MDTEINIYYQNLGGGYSVENFILRISAIEIPVSNLESSINWYVKLLGLEVQYRGSNDAMLTFNAIGVPGIFLCQTEDNQRLQFVNTSNGITHSVVDFYTSNLEEFRNYLIKQGVEVGKLNMNSDHGGFGFKDPDGNFLSACNAIQRGQV</sequence>
<dbReference type="InterPro" id="IPR037523">
    <property type="entry name" value="VOC_core"/>
</dbReference>
<evidence type="ECO:0000313" key="3">
    <source>
        <dbReference type="Proteomes" id="UP001165962"/>
    </source>
</evidence>